<dbReference type="OrthoDB" id="9771112at2"/>
<dbReference type="Pfam" id="PF12770">
    <property type="entry name" value="CHAT"/>
    <property type="match status" value="1"/>
</dbReference>
<dbReference type="RefSeq" id="WP_146780971.1">
    <property type="nucleotide sequence ID" value="NZ_CP042434.1"/>
</dbReference>
<reference evidence="3 4" key="1">
    <citation type="journal article" date="2017" name="Int. J. Syst. Evol. Microbiol.">
        <title>Arachidicoccus ginsenosidivorans sp. nov., with ginsenoside-converting activity isolated from ginseng cultivating soil.</title>
        <authorList>
            <person name="Siddiqi M.Z."/>
            <person name="Aslam Z."/>
            <person name="Im W.T."/>
        </authorList>
    </citation>
    <scope>NUCLEOTIDE SEQUENCE [LARGE SCALE GENOMIC DNA]</scope>
    <source>
        <strain evidence="3 4">Gsoil 809</strain>
    </source>
</reference>
<organism evidence="3 4">
    <name type="scientific">Arachidicoccus ginsenosidivorans</name>
    <dbReference type="NCBI Taxonomy" id="496057"/>
    <lineage>
        <taxon>Bacteria</taxon>
        <taxon>Pseudomonadati</taxon>
        <taxon>Bacteroidota</taxon>
        <taxon>Chitinophagia</taxon>
        <taxon>Chitinophagales</taxon>
        <taxon>Chitinophagaceae</taxon>
        <taxon>Arachidicoccus</taxon>
    </lineage>
</organism>
<evidence type="ECO:0000256" key="1">
    <source>
        <dbReference type="SAM" id="Phobius"/>
    </source>
</evidence>
<evidence type="ECO:0000313" key="3">
    <source>
        <dbReference type="EMBL" id="QEC71593.1"/>
    </source>
</evidence>
<dbReference type="Gene3D" id="1.25.40.10">
    <property type="entry name" value="Tetratricopeptide repeat domain"/>
    <property type="match status" value="2"/>
</dbReference>
<gene>
    <name evidence="3" type="ORF">FSB73_07870</name>
</gene>
<sequence>MSITSTNIMTLLLIGLFILPGSNKAMARAISGNDSTIIAKHSKVPILPGNLDRRLDSLQKADQLAGWLNTWYDYFSPSPSQHIQQLALPFNRIWRKPATDPERVALFYLLILCGYYQLQYGNILQSTDLYEQAYELAKGHKAIRDSELLDYLIKPLGNNYTRLGDYKRALYIQQEGLRRAVRMNDSMQQAAALANLSTTARWNDLPKDAIKYARQGLQKVKAGSALQGLLFSTLADILQAEGSTDTAQLIISKALALFSAQKLERGANNTYWYGGALCTAAAIARQQKQYGQAISLLRQAKHLYDQYFPRSRQREKMKVLVSLGQVYKTSNNFNNAFKYFNLALAGLLPNQFPDEAAWPAPHLLYAENTLLDAITGKAQILHLMGKDSLALMGYQSAAIVLQKLRTTIFSVEAKRLLQQQSLQTTEEAISIAYHLFQGTDNKKYAWIALQFAEAHKARLLLDDLQKSSAYSSQASDDSLLIQQKKLRQVISFYIHSKMDALEENQTAENQDWQQKIEATKYELSLIDKQVKEKYPAITWDSQIDINTIISALPPGMIAWEYFTGPDKWYGFSINNKGILSFTSLNVTMDFPDKVAQFVHRWFSNGPEQMVNNPALFYKNAFYLYQRLGLGTLNDYCKLLIIPDGVLGRLPFEALTTDSNYHSNPASWPYLLQKAETSQAYSLAVWTHSQKQFATIKNINGFSGFFINPTGNNQLATLNGVDQEAKSIHNQVAGLYYKNTAATAEQLLKALQQSEVVHISTHAILMGDKQIPALQMADMKILLADLYPLQAHPSLVFISACQTAGGLLSPGEGIISLAREFTAMGAGGVIAALWNINDETASKLTALYYKNLQETGDKSGALYLAKKQWLTTDPTNATAKLPYYWAGLLYYGNNTPLAHPLRTTAVFPVWGWGIIIALLLLLFSLIGWRLAKRKHDENKNTYN</sequence>
<feature type="domain" description="CHAT" evidence="2">
    <location>
        <begin position="633"/>
        <end position="892"/>
    </location>
</feature>
<keyword evidence="4" id="KW-1185">Reference proteome</keyword>
<dbReference type="PANTHER" id="PTHR10098">
    <property type="entry name" value="RAPSYN-RELATED"/>
    <property type="match status" value="1"/>
</dbReference>
<dbReference type="InterPro" id="IPR024983">
    <property type="entry name" value="CHAT_dom"/>
</dbReference>
<dbReference type="KEGG" id="agi:FSB73_07870"/>
<dbReference type="SUPFAM" id="SSF48452">
    <property type="entry name" value="TPR-like"/>
    <property type="match status" value="2"/>
</dbReference>
<dbReference type="AlphaFoldDB" id="A0A5B8VK84"/>
<dbReference type="Proteomes" id="UP000321291">
    <property type="component" value="Chromosome"/>
</dbReference>
<evidence type="ECO:0000259" key="2">
    <source>
        <dbReference type="Pfam" id="PF12770"/>
    </source>
</evidence>
<dbReference type="EMBL" id="CP042434">
    <property type="protein sequence ID" value="QEC71593.1"/>
    <property type="molecule type" value="Genomic_DNA"/>
</dbReference>
<dbReference type="InterPro" id="IPR011990">
    <property type="entry name" value="TPR-like_helical_dom_sf"/>
</dbReference>
<keyword evidence="1" id="KW-0472">Membrane</keyword>
<protein>
    <submittedName>
        <fullName evidence="3">CHAT domain-containing protein</fullName>
    </submittedName>
</protein>
<proteinExistence type="predicted"/>
<evidence type="ECO:0000313" key="4">
    <source>
        <dbReference type="Proteomes" id="UP000321291"/>
    </source>
</evidence>
<feature type="transmembrane region" description="Helical" evidence="1">
    <location>
        <begin position="908"/>
        <end position="930"/>
    </location>
</feature>
<name>A0A5B8VK84_9BACT</name>
<accession>A0A5B8VK84</accession>
<keyword evidence="1" id="KW-1133">Transmembrane helix</keyword>
<keyword evidence="1" id="KW-0812">Transmembrane</keyword>